<evidence type="ECO:0008006" key="6">
    <source>
        <dbReference type="Google" id="ProtNLM"/>
    </source>
</evidence>
<feature type="region of interest" description="Disordered" evidence="1">
    <location>
        <begin position="306"/>
        <end position="329"/>
    </location>
</feature>
<dbReference type="GeneID" id="10499648"/>
<dbReference type="KEGG" id="dpp:DICPUDRAFT_149867"/>
<reference evidence="5" key="1">
    <citation type="journal article" date="2011" name="Genome Biol.">
        <title>Comparative genomics of the social amoebae Dictyostelium discoideum and Dictyostelium purpureum.</title>
        <authorList>
            <consortium name="US DOE Joint Genome Institute (JGI-PGF)"/>
            <person name="Sucgang R."/>
            <person name="Kuo A."/>
            <person name="Tian X."/>
            <person name="Salerno W."/>
            <person name="Parikh A."/>
            <person name="Feasley C.L."/>
            <person name="Dalin E."/>
            <person name="Tu H."/>
            <person name="Huang E."/>
            <person name="Barry K."/>
            <person name="Lindquist E."/>
            <person name="Shapiro H."/>
            <person name="Bruce D."/>
            <person name="Schmutz J."/>
            <person name="Salamov A."/>
            <person name="Fey P."/>
            <person name="Gaudet P."/>
            <person name="Anjard C."/>
            <person name="Babu M.M."/>
            <person name="Basu S."/>
            <person name="Bushmanova Y."/>
            <person name="van der Wel H."/>
            <person name="Katoh-Kurasawa M."/>
            <person name="Dinh C."/>
            <person name="Coutinho P.M."/>
            <person name="Saito T."/>
            <person name="Elias M."/>
            <person name="Schaap P."/>
            <person name="Kay R.R."/>
            <person name="Henrissat B."/>
            <person name="Eichinger L."/>
            <person name="Rivero F."/>
            <person name="Putnam N.H."/>
            <person name="West C.M."/>
            <person name="Loomis W.F."/>
            <person name="Chisholm R.L."/>
            <person name="Shaulsky G."/>
            <person name="Strassmann J.E."/>
            <person name="Queller D.C."/>
            <person name="Kuspa A."/>
            <person name="Grigoriev I.V."/>
        </authorList>
    </citation>
    <scope>NUCLEOTIDE SEQUENCE [LARGE SCALE GENOMIC DNA]</scope>
    <source>
        <strain evidence="5">QSDP1</strain>
    </source>
</reference>
<dbReference type="InterPro" id="IPR007306">
    <property type="entry name" value="Rit1"/>
</dbReference>
<accession>F0ZEU9</accession>
<dbReference type="GO" id="GO:0043399">
    <property type="term" value="F:tRNA adenosine(64)-2'-O-ribosylphosphate transferase activity"/>
    <property type="evidence" value="ECO:0007669"/>
    <property type="project" value="InterPro"/>
</dbReference>
<gene>
    <name evidence="4" type="ORF">DICPUDRAFT_149867</name>
</gene>
<sequence length="525" mass="60806">MYFSKSQTNRIVFKGELGIFNRLQSIYHDSQFVKRTQESLYPGLPLIANLRCGAWYSDKFDATVYFKSTDGHFGNWSFSTNRLNLHLLDIIIKKKAAIIIDSTRKGKNFPDSFSRTIPIWTCVINRTLLHLKIENIKRNHQNEASANQLISILENRWNSELNTPNWVPPTEKNQIEKLVINKFVKELLKCGADLSKFTESIDKPLRPIWINTESILWTDSIVNPDDLDFHPLYLVSCSDHRREGHPSYRSYVQGAGDDEEGWSYGLTPQLFWSNCKEILDIQQDCLEDFISNLLLESKIKSISIDQQEKSDNSGNDNNHNNIHMNNRYTDEGTENIGDLNFTVSNSLKCLNSVWSKFDVILNCSEITYEGIITESSPQKHKDNYLHLPIREGKIGKNDLQQQLPLAEKFIIDRIKENKDYKILLHSTTGKANCVSILLSIITKYFLRYPDTNNNNNNLSQDQNFYFNFSENPRSNINKDDIKVSYLFIEKYCSQSLPCKAMRNSINRHLMSPDQSVLHKGFVYNK</sequence>
<dbReference type="Proteomes" id="UP000001064">
    <property type="component" value="Unassembled WGS sequence"/>
</dbReference>
<evidence type="ECO:0000313" key="4">
    <source>
        <dbReference type="EMBL" id="EGC37555.1"/>
    </source>
</evidence>
<keyword evidence="5" id="KW-1185">Reference proteome</keyword>
<evidence type="ECO:0000259" key="3">
    <source>
        <dbReference type="Pfam" id="PF17184"/>
    </source>
</evidence>
<dbReference type="OrthoDB" id="45256at2759"/>
<dbReference type="AlphaFoldDB" id="F0ZEU9"/>
<dbReference type="VEuPathDB" id="AmoebaDB:DICPUDRAFT_149867"/>
<dbReference type="STRING" id="5786.F0ZEU9"/>
<dbReference type="RefSeq" id="XP_003285946.1">
    <property type="nucleotide sequence ID" value="XM_003285898.1"/>
</dbReference>
<dbReference type="PIRSF" id="PIRSF007747">
    <property type="entry name" value="Ribosyl_Ptfrase"/>
    <property type="match status" value="1"/>
</dbReference>
<dbReference type="InterPro" id="IPR033421">
    <property type="entry name" value="Rit1_DUSP-like"/>
</dbReference>
<evidence type="ECO:0000313" key="5">
    <source>
        <dbReference type="Proteomes" id="UP000001064"/>
    </source>
</evidence>
<dbReference type="InterPro" id="IPR033449">
    <property type="entry name" value="Rit1_N"/>
</dbReference>
<evidence type="ECO:0000259" key="2">
    <source>
        <dbReference type="Pfam" id="PF04179"/>
    </source>
</evidence>
<dbReference type="eggNOG" id="KOG2634">
    <property type="taxonomic scope" value="Eukaryota"/>
</dbReference>
<dbReference type="PANTHER" id="PTHR31811:SF0">
    <property type="entry name" value="TRNA A64-2'-O-RIBOSYLPHOSPHATE TRANSFERASE"/>
    <property type="match status" value="1"/>
</dbReference>
<feature type="domain" description="Rit1 DUSP-like" evidence="2">
    <location>
        <begin position="383"/>
        <end position="509"/>
    </location>
</feature>
<feature type="domain" description="Rit1 N-terminal" evidence="3">
    <location>
        <begin position="15"/>
        <end position="293"/>
    </location>
</feature>
<dbReference type="PANTHER" id="PTHR31811">
    <property type="entry name" value="TRNA A64-2'-O-RIBOSYLPHOSPHATE TRANSFERASE"/>
    <property type="match status" value="1"/>
</dbReference>
<dbReference type="EMBL" id="GL870997">
    <property type="protein sequence ID" value="EGC37555.1"/>
    <property type="molecule type" value="Genomic_DNA"/>
</dbReference>
<organism evidence="4 5">
    <name type="scientific">Dictyostelium purpureum</name>
    <name type="common">Slime mold</name>
    <dbReference type="NCBI Taxonomy" id="5786"/>
    <lineage>
        <taxon>Eukaryota</taxon>
        <taxon>Amoebozoa</taxon>
        <taxon>Evosea</taxon>
        <taxon>Eumycetozoa</taxon>
        <taxon>Dictyostelia</taxon>
        <taxon>Dictyosteliales</taxon>
        <taxon>Dictyosteliaceae</taxon>
        <taxon>Dictyostelium</taxon>
    </lineage>
</organism>
<feature type="compositionally biased region" description="Low complexity" evidence="1">
    <location>
        <begin position="312"/>
        <end position="326"/>
    </location>
</feature>
<proteinExistence type="predicted"/>
<dbReference type="GO" id="GO:0016763">
    <property type="term" value="F:pentosyltransferase activity"/>
    <property type="evidence" value="ECO:0000318"/>
    <property type="project" value="GO_Central"/>
</dbReference>
<name>F0ZEU9_DICPU</name>
<dbReference type="InParanoid" id="F0ZEU9"/>
<dbReference type="OMA" id="SHIEGWI"/>
<protein>
    <recommendedName>
        <fullName evidence="6">Initiator tRNA phosphoribosyl transferase</fullName>
    </recommendedName>
</protein>
<dbReference type="GO" id="GO:0019988">
    <property type="term" value="P:charged-tRNA amino acid modification"/>
    <property type="evidence" value="ECO:0000318"/>
    <property type="project" value="GO_Central"/>
</dbReference>
<dbReference type="Pfam" id="PF04179">
    <property type="entry name" value="Init_tRNA_PT"/>
    <property type="match status" value="1"/>
</dbReference>
<evidence type="ECO:0000256" key="1">
    <source>
        <dbReference type="SAM" id="MobiDB-lite"/>
    </source>
</evidence>
<dbReference type="Pfam" id="PF17184">
    <property type="entry name" value="Rit1_C"/>
    <property type="match status" value="1"/>
</dbReference>